<evidence type="ECO:0000256" key="10">
    <source>
        <dbReference type="ARBA" id="ARBA00022801"/>
    </source>
</evidence>
<name>A0A553DQ56_9FLAO</name>
<evidence type="ECO:0000313" key="15">
    <source>
        <dbReference type="Proteomes" id="UP000316371"/>
    </source>
</evidence>
<keyword evidence="8" id="KW-0732">Signal</keyword>
<keyword evidence="7" id="KW-0479">Metal-binding</keyword>
<dbReference type="SUPFAM" id="SSF56281">
    <property type="entry name" value="Metallo-hydrolase/oxidoreductase"/>
    <property type="match status" value="1"/>
</dbReference>
<dbReference type="InterPro" id="IPR036866">
    <property type="entry name" value="RibonucZ/Hydroxyglut_hydro"/>
</dbReference>
<dbReference type="EMBL" id="VJZT01000035">
    <property type="protein sequence ID" value="TRX34908.1"/>
    <property type="molecule type" value="Genomic_DNA"/>
</dbReference>
<dbReference type="InterPro" id="IPR001279">
    <property type="entry name" value="Metallo-B-lactamas"/>
</dbReference>
<protein>
    <recommendedName>
        <fullName evidence="6">beta-lactamase</fullName>
        <ecNumber evidence="6">3.5.2.6</ecNumber>
    </recommendedName>
</protein>
<evidence type="ECO:0000256" key="11">
    <source>
        <dbReference type="ARBA" id="ARBA00022833"/>
    </source>
</evidence>
<dbReference type="Gene3D" id="3.60.15.10">
    <property type="entry name" value="Ribonuclease Z/Hydroxyacylglutathione hydrolase-like"/>
    <property type="match status" value="1"/>
</dbReference>
<dbReference type="AlphaFoldDB" id="A0A553DQ56"/>
<dbReference type="Proteomes" id="UP000316371">
    <property type="component" value="Unassembled WGS sequence"/>
</dbReference>
<keyword evidence="12" id="KW-0046">Antibiotic resistance</keyword>
<dbReference type="GO" id="GO:0017001">
    <property type="term" value="P:antibiotic catabolic process"/>
    <property type="evidence" value="ECO:0007669"/>
    <property type="project" value="UniProtKB-ARBA"/>
</dbReference>
<evidence type="ECO:0000256" key="9">
    <source>
        <dbReference type="ARBA" id="ARBA00022764"/>
    </source>
</evidence>
<dbReference type="InterPro" id="IPR058199">
    <property type="entry name" value="BlaB//VIM/IMP-1"/>
</dbReference>
<dbReference type="PANTHER" id="PTHR42951:SF4">
    <property type="entry name" value="ACYL-COENZYME A THIOESTERASE MBLAC2"/>
    <property type="match status" value="1"/>
</dbReference>
<evidence type="ECO:0000313" key="14">
    <source>
        <dbReference type="EMBL" id="TRX34908.1"/>
    </source>
</evidence>
<comment type="catalytic activity">
    <reaction evidence="1">
        <text>a beta-lactam + H2O = a substituted beta-amino acid</text>
        <dbReference type="Rhea" id="RHEA:20401"/>
        <dbReference type="ChEBI" id="CHEBI:15377"/>
        <dbReference type="ChEBI" id="CHEBI:35627"/>
        <dbReference type="ChEBI" id="CHEBI:140347"/>
        <dbReference type="EC" id="3.5.2.6"/>
    </reaction>
</comment>
<gene>
    <name evidence="14" type="primary">bla</name>
    <name evidence="14" type="ORF">FNW21_15810</name>
</gene>
<evidence type="ECO:0000256" key="12">
    <source>
        <dbReference type="ARBA" id="ARBA00023251"/>
    </source>
</evidence>
<comment type="caution">
    <text evidence="14">The sequence shown here is derived from an EMBL/GenBank/DDBJ whole genome shotgun (WGS) entry which is preliminary data.</text>
</comment>
<dbReference type="OrthoDB" id="9769598at2"/>
<dbReference type="InterPro" id="IPR050855">
    <property type="entry name" value="NDM-1-like"/>
</dbReference>
<dbReference type="NCBIfam" id="NF012146">
    <property type="entry name" value="blaB-IND-MUS"/>
    <property type="match status" value="1"/>
</dbReference>
<reference evidence="14 15" key="1">
    <citation type="submission" date="2019-07" db="EMBL/GenBank/DDBJ databases">
        <title>Novel species of Flavobacterium.</title>
        <authorList>
            <person name="Liu Q."/>
            <person name="Xin Y.-H."/>
        </authorList>
    </citation>
    <scope>NUCLEOTIDE SEQUENCE [LARGE SCALE GENOMIC DNA]</scope>
    <source>
        <strain evidence="14 15">LB1R34</strain>
    </source>
</reference>
<evidence type="ECO:0000256" key="1">
    <source>
        <dbReference type="ARBA" id="ARBA00001526"/>
    </source>
</evidence>
<comment type="subcellular location">
    <subcellularLocation>
        <location evidence="3">Periplasm</location>
    </subcellularLocation>
</comment>
<evidence type="ECO:0000256" key="6">
    <source>
        <dbReference type="ARBA" id="ARBA00012865"/>
    </source>
</evidence>
<comment type="similarity">
    <text evidence="4">Belongs to the metallo-beta-lactamase superfamily. Class-B beta-lactamase family.</text>
</comment>
<dbReference type="RefSeq" id="WP_144257717.1">
    <property type="nucleotide sequence ID" value="NZ_VJZT01000035.1"/>
</dbReference>
<sequence>MRTLILTITFLFLMTKIFGQTQEPKLKISHLTGDFYIYTTYNTYEGNQIPANGIYLLTNNGVVLFDTPWDTTQFQPLLDSIKLKHNKNVTICIATHWHSDRTEGLEYYKKQGIKTYTTKQTDDLSKKNDKKRAEYLIEKDTVFNVGQYSFETYYPGQGHTEDNIVIWFDKEKILYGGCLIKGADAENLGYLGDGNVFEYETTLKNVQKKYTNPKFIIVSHHDWNNINSLKHSIKLARKLKKKNRIEKSSR</sequence>
<evidence type="ECO:0000256" key="7">
    <source>
        <dbReference type="ARBA" id="ARBA00022723"/>
    </source>
</evidence>
<dbReference type="EC" id="3.5.2.6" evidence="6"/>
<comment type="cofactor">
    <cofactor evidence="2">
        <name>Zn(2+)</name>
        <dbReference type="ChEBI" id="CHEBI:29105"/>
    </cofactor>
</comment>
<comment type="subunit">
    <text evidence="5">Monomer.</text>
</comment>
<dbReference type="NCBIfam" id="NF012229">
    <property type="entry name" value="bla_class_B_core"/>
    <property type="match status" value="1"/>
</dbReference>
<organism evidence="14 15">
    <name type="scientific">Flavobacterium restrictum</name>
    <dbReference type="NCBI Taxonomy" id="2594428"/>
    <lineage>
        <taxon>Bacteria</taxon>
        <taxon>Pseudomonadati</taxon>
        <taxon>Bacteroidota</taxon>
        <taxon>Flavobacteriia</taxon>
        <taxon>Flavobacteriales</taxon>
        <taxon>Flavobacteriaceae</taxon>
        <taxon>Flavobacterium</taxon>
    </lineage>
</organism>
<keyword evidence="9" id="KW-0574">Periplasm</keyword>
<keyword evidence="10" id="KW-0378">Hydrolase</keyword>
<evidence type="ECO:0000256" key="3">
    <source>
        <dbReference type="ARBA" id="ARBA00004418"/>
    </source>
</evidence>
<proteinExistence type="inferred from homology"/>
<keyword evidence="15" id="KW-1185">Reference proteome</keyword>
<evidence type="ECO:0000256" key="5">
    <source>
        <dbReference type="ARBA" id="ARBA00011245"/>
    </source>
</evidence>
<dbReference type="NCBIfam" id="NF033088">
    <property type="entry name" value="bla_subclass_B1"/>
    <property type="match status" value="1"/>
</dbReference>
<evidence type="ECO:0000256" key="2">
    <source>
        <dbReference type="ARBA" id="ARBA00001947"/>
    </source>
</evidence>
<dbReference type="PANTHER" id="PTHR42951">
    <property type="entry name" value="METALLO-BETA-LACTAMASE DOMAIN-CONTAINING"/>
    <property type="match status" value="1"/>
</dbReference>
<accession>A0A553DQ56</accession>
<evidence type="ECO:0000256" key="8">
    <source>
        <dbReference type="ARBA" id="ARBA00022729"/>
    </source>
</evidence>
<dbReference type="Pfam" id="PF00753">
    <property type="entry name" value="Lactamase_B"/>
    <property type="match status" value="1"/>
</dbReference>
<dbReference type="SMART" id="SM00849">
    <property type="entry name" value="Lactamase_B"/>
    <property type="match status" value="1"/>
</dbReference>
<feature type="domain" description="Metallo-beta-lactamase" evidence="13">
    <location>
        <begin position="50"/>
        <end position="220"/>
    </location>
</feature>
<evidence type="ECO:0000256" key="4">
    <source>
        <dbReference type="ARBA" id="ARBA00005250"/>
    </source>
</evidence>
<evidence type="ECO:0000259" key="13">
    <source>
        <dbReference type="SMART" id="SM00849"/>
    </source>
</evidence>
<keyword evidence="11" id="KW-0862">Zinc</keyword>